<dbReference type="InterPro" id="IPR036010">
    <property type="entry name" value="2Fe-2S_ferredoxin-like_sf"/>
</dbReference>
<evidence type="ECO:0000313" key="2">
    <source>
        <dbReference type="EMBL" id="CAB4933477.1"/>
    </source>
</evidence>
<sequence length="105" mass="10829">MSLVHVDPIGIDLEVAAGETVMAAARAAGYGWPTVCDASASCGTCVSIVKDGADNCGEMPDDERETLARTLVPLDGQRRLACRLTVTGPVTLSKRGVHVADSSAT</sequence>
<organism evidence="2">
    <name type="scientific">freshwater metagenome</name>
    <dbReference type="NCBI Taxonomy" id="449393"/>
    <lineage>
        <taxon>unclassified sequences</taxon>
        <taxon>metagenomes</taxon>
        <taxon>ecological metagenomes</taxon>
    </lineage>
</organism>
<feature type="domain" description="2Fe-2S ferredoxin-type" evidence="1">
    <location>
        <begin position="1"/>
        <end position="105"/>
    </location>
</feature>
<dbReference type="AlphaFoldDB" id="A0A6J7ITI5"/>
<dbReference type="GO" id="GO:0051536">
    <property type="term" value="F:iron-sulfur cluster binding"/>
    <property type="evidence" value="ECO:0007669"/>
    <property type="project" value="InterPro"/>
</dbReference>
<proteinExistence type="predicted"/>
<dbReference type="PROSITE" id="PS51085">
    <property type="entry name" value="2FE2S_FER_2"/>
    <property type="match status" value="1"/>
</dbReference>
<dbReference type="SUPFAM" id="SSF54292">
    <property type="entry name" value="2Fe-2S ferredoxin-like"/>
    <property type="match status" value="1"/>
</dbReference>
<dbReference type="InterPro" id="IPR001041">
    <property type="entry name" value="2Fe-2S_ferredoxin-type"/>
</dbReference>
<gene>
    <name evidence="2" type="ORF">UFOPK3720_00835</name>
</gene>
<name>A0A6J7ITI5_9ZZZZ</name>
<protein>
    <submittedName>
        <fullName evidence="2">Unannotated protein</fullName>
    </submittedName>
</protein>
<dbReference type="CDD" id="cd00207">
    <property type="entry name" value="fer2"/>
    <property type="match status" value="1"/>
</dbReference>
<evidence type="ECO:0000259" key="1">
    <source>
        <dbReference type="PROSITE" id="PS51085"/>
    </source>
</evidence>
<dbReference type="InterPro" id="IPR012675">
    <property type="entry name" value="Beta-grasp_dom_sf"/>
</dbReference>
<dbReference type="EMBL" id="CAFBNB010000142">
    <property type="protein sequence ID" value="CAB4933477.1"/>
    <property type="molecule type" value="Genomic_DNA"/>
</dbReference>
<accession>A0A6J7ITI5</accession>
<reference evidence="2" key="1">
    <citation type="submission" date="2020-05" db="EMBL/GenBank/DDBJ databases">
        <authorList>
            <person name="Chiriac C."/>
            <person name="Salcher M."/>
            <person name="Ghai R."/>
            <person name="Kavagutti S V."/>
        </authorList>
    </citation>
    <scope>NUCLEOTIDE SEQUENCE</scope>
</reference>
<dbReference type="Gene3D" id="3.10.20.30">
    <property type="match status" value="1"/>
</dbReference>
<dbReference type="Pfam" id="PF00111">
    <property type="entry name" value="Fer2"/>
    <property type="match status" value="1"/>
</dbReference>